<keyword evidence="3" id="KW-1185">Reference proteome</keyword>
<accession>A0ABR2TYV6</accession>
<dbReference type="EMBL" id="JBBPBN010000004">
    <property type="protein sequence ID" value="KAK9042530.1"/>
    <property type="molecule type" value="Genomic_DNA"/>
</dbReference>
<name>A0ABR2TYV6_9ROSI</name>
<protein>
    <submittedName>
        <fullName evidence="2">Uncharacterized protein</fullName>
    </submittedName>
</protein>
<reference evidence="2 3" key="1">
    <citation type="journal article" date="2024" name="G3 (Bethesda)">
        <title>Genome assembly of Hibiscus sabdariffa L. provides insights into metabolisms of medicinal natural products.</title>
        <authorList>
            <person name="Kim T."/>
        </authorList>
    </citation>
    <scope>NUCLEOTIDE SEQUENCE [LARGE SCALE GENOMIC DNA]</scope>
    <source>
        <strain evidence="2">TK-2024</strain>
        <tissue evidence="2">Old leaves</tissue>
    </source>
</reference>
<proteinExistence type="predicted"/>
<feature type="compositionally biased region" description="Acidic residues" evidence="1">
    <location>
        <begin position="23"/>
        <end position="33"/>
    </location>
</feature>
<evidence type="ECO:0000313" key="2">
    <source>
        <dbReference type="EMBL" id="KAK9042530.1"/>
    </source>
</evidence>
<dbReference type="Proteomes" id="UP001396334">
    <property type="component" value="Unassembled WGS sequence"/>
</dbReference>
<organism evidence="2 3">
    <name type="scientific">Hibiscus sabdariffa</name>
    <name type="common">roselle</name>
    <dbReference type="NCBI Taxonomy" id="183260"/>
    <lineage>
        <taxon>Eukaryota</taxon>
        <taxon>Viridiplantae</taxon>
        <taxon>Streptophyta</taxon>
        <taxon>Embryophyta</taxon>
        <taxon>Tracheophyta</taxon>
        <taxon>Spermatophyta</taxon>
        <taxon>Magnoliopsida</taxon>
        <taxon>eudicotyledons</taxon>
        <taxon>Gunneridae</taxon>
        <taxon>Pentapetalae</taxon>
        <taxon>rosids</taxon>
        <taxon>malvids</taxon>
        <taxon>Malvales</taxon>
        <taxon>Malvaceae</taxon>
        <taxon>Malvoideae</taxon>
        <taxon>Hibiscus</taxon>
    </lineage>
</organism>
<evidence type="ECO:0000256" key="1">
    <source>
        <dbReference type="SAM" id="MobiDB-lite"/>
    </source>
</evidence>
<comment type="caution">
    <text evidence="2">The sequence shown here is derived from an EMBL/GenBank/DDBJ whole genome shotgun (WGS) entry which is preliminary data.</text>
</comment>
<feature type="region of interest" description="Disordered" evidence="1">
    <location>
        <begin position="1"/>
        <end position="34"/>
    </location>
</feature>
<gene>
    <name evidence="2" type="ORF">V6N11_017599</name>
</gene>
<sequence>MSKPEGMAEVEMRQETPKRSNDDSEQPNNDEGEWIVKVGSRDIGEYKGDNGSLNIVRFIGVQMELPRNPT</sequence>
<evidence type="ECO:0000313" key="3">
    <source>
        <dbReference type="Proteomes" id="UP001396334"/>
    </source>
</evidence>
<feature type="compositionally biased region" description="Basic and acidic residues" evidence="1">
    <location>
        <begin position="10"/>
        <end position="22"/>
    </location>
</feature>